<evidence type="ECO:0000256" key="1">
    <source>
        <dbReference type="SAM" id="MobiDB-lite"/>
    </source>
</evidence>
<organism evidence="2 3">
    <name type="scientific">Caulobacter ginsengisoli</name>
    <dbReference type="NCBI Taxonomy" id="400775"/>
    <lineage>
        <taxon>Bacteria</taxon>
        <taxon>Pseudomonadati</taxon>
        <taxon>Pseudomonadota</taxon>
        <taxon>Alphaproteobacteria</taxon>
        <taxon>Caulobacterales</taxon>
        <taxon>Caulobacteraceae</taxon>
        <taxon>Caulobacter</taxon>
    </lineage>
</organism>
<sequence>MGKFDDLAAARAAIITKRELEQLKTNRAAPGAHQHLRPDGVEASSIQSGAVEADERRIAHIETRFGVLKEQASAEHRLSALKGHAKRGFGHDR</sequence>
<reference evidence="2 3" key="1">
    <citation type="submission" date="2023-07" db="EMBL/GenBank/DDBJ databases">
        <title>Genomic Encyclopedia of Type Strains, Phase IV (KMG-IV): sequencing the most valuable type-strain genomes for metagenomic binning, comparative biology and taxonomic classification.</title>
        <authorList>
            <person name="Goeker M."/>
        </authorList>
    </citation>
    <scope>NUCLEOTIDE SEQUENCE [LARGE SCALE GENOMIC DNA]</scope>
    <source>
        <strain evidence="2 3">DSM 18695</strain>
    </source>
</reference>
<dbReference type="RefSeq" id="WP_307351000.1">
    <property type="nucleotide sequence ID" value="NZ_JAUSVS010000007.1"/>
</dbReference>
<feature type="region of interest" description="Disordered" evidence="1">
    <location>
        <begin position="27"/>
        <end position="48"/>
    </location>
</feature>
<evidence type="ECO:0000313" key="2">
    <source>
        <dbReference type="EMBL" id="MDQ0465563.1"/>
    </source>
</evidence>
<name>A0ABU0IU73_9CAUL</name>
<comment type="caution">
    <text evidence="2">The sequence shown here is derived from an EMBL/GenBank/DDBJ whole genome shotgun (WGS) entry which is preliminary data.</text>
</comment>
<gene>
    <name evidence="2" type="ORF">QO010_003352</name>
</gene>
<dbReference type="Proteomes" id="UP001228905">
    <property type="component" value="Unassembled WGS sequence"/>
</dbReference>
<evidence type="ECO:0000313" key="3">
    <source>
        <dbReference type="Proteomes" id="UP001228905"/>
    </source>
</evidence>
<proteinExistence type="predicted"/>
<keyword evidence="3" id="KW-1185">Reference proteome</keyword>
<accession>A0ABU0IU73</accession>
<dbReference type="EMBL" id="JAUSVS010000007">
    <property type="protein sequence ID" value="MDQ0465563.1"/>
    <property type="molecule type" value="Genomic_DNA"/>
</dbReference>
<protein>
    <submittedName>
        <fullName evidence="2">Uncharacterized protein</fullName>
    </submittedName>
</protein>